<organism evidence="1 2">
    <name type="scientific">Ewingella americana</name>
    <dbReference type="NCBI Taxonomy" id="41202"/>
    <lineage>
        <taxon>Bacteria</taxon>
        <taxon>Pseudomonadati</taxon>
        <taxon>Pseudomonadota</taxon>
        <taxon>Gammaproteobacteria</taxon>
        <taxon>Enterobacterales</taxon>
        <taxon>Yersiniaceae</taxon>
        <taxon>Ewingella</taxon>
    </lineage>
</organism>
<name>A0A377N8V6_9GAMM</name>
<reference evidence="1 2" key="1">
    <citation type="submission" date="2018-06" db="EMBL/GenBank/DDBJ databases">
        <authorList>
            <consortium name="Pathogen Informatics"/>
            <person name="Doyle S."/>
        </authorList>
    </citation>
    <scope>NUCLEOTIDE SEQUENCE [LARGE SCALE GENOMIC DNA]</scope>
    <source>
        <strain evidence="1 2">NCTC12157</strain>
    </source>
</reference>
<dbReference type="AlphaFoldDB" id="A0A377N8V6"/>
<sequence>MAEMLTPLTDANRAGDTRYNLLADNLAEAIRRGNLARRQPFAFGAALGADLFGEH</sequence>
<accession>A0A377N8V6</accession>
<evidence type="ECO:0000313" key="2">
    <source>
        <dbReference type="Proteomes" id="UP000254304"/>
    </source>
</evidence>
<proteinExistence type="predicted"/>
<evidence type="ECO:0000313" key="1">
    <source>
        <dbReference type="EMBL" id="STQ42396.1"/>
    </source>
</evidence>
<dbReference type="EMBL" id="UGGO01000001">
    <property type="protein sequence ID" value="STQ42396.1"/>
    <property type="molecule type" value="Genomic_DNA"/>
</dbReference>
<dbReference type="Proteomes" id="UP000254304">
    <property type="component" value="Unassembled WGS sequence"/>
</dbReference>
<gene>
    <name evidence="1" type="ORF">NCTC12157_00049</name>
</gene>
<protein>
    <submittedName>
        <fullName evidence="1">Uncharacterized protein</fullName>
    </submittedName>
</protein>